<name>A0A3D9SND8_9ACTN</name>
<dbReference type="InterPro" id="IPR009003">
    <property type="entry name" value="Peptidase_S1_PA"/>
</dbReference>
<evidence type="ECO:0000256" key="1">
    <source>
        <dbReference type="ARBA" id="ARBA00022729"/>
    </source>
</evidence>
<dbReference type="PANTHER" id="PTHR15462">
    <property type="entry name" value="SERINE PROTEASE"/>
    <property type="match status" value="1"/>
</dbReference>
<organism evidence="4 5">
    <name type="scientific">Thermomonospora umbrina</name>
    <dbReference type="NCBI Taxonomy" id="111806"/>
    <lineage>
        <taxon>Bacteria</taxon>
        <taxon>Bacillati</taxon>
        <taxon>Actinomycetota</taxon>
        <taxon>Actinomycetes</taxon>
        <taxon>Streptosporangiales</taxon>
        <taxon>Thermomonosporaceae</taxon>
        <taxon>Thermomonospora</taxon>
    </lineage>
</organism>
<dbReference type="InterPro" id="IPR006311">
    <property type="entry name" value="TAT_signal"/>
</dbReference>
<proteinExistence type="predicted"/>
<dbReference type="Gene3D" id="2.40.10.10">
    <property type="entry name" value="Trypsin-like serine proteases"/>
    <property type="match status" value="2"/>
</dbReference>
<protein>
    <submittedName>
        <fullName evidence="4">V8-like Glu-specific endopeptidase</fullName>
    </submittedName>
</protein>
<dbReference type="InterPro" id="IPR050966">
    <property type="entry name" value="Glutamyl_endopeptidase"/>
</dbReference>
<feature type="signal peptide" evidence="3">
    <location>
        <begin position="1"/>
        <end position="35"/>
    </location>
</feature>
<sequence>MRRMQNSLPRVFLGGLAAAVVGATALAGAATAAQAAPTAQAPRPGAIEAVQAPVSTDVRSSMTERSLSADQAIKAYWTPERMRNAIPVKAPRRTTGAPSTAPEGTPNEAPPAAPAVSAADRVKRSPARGTVAGSDDDVSASTAVGKVFFRNAVDGRNYVCSAGTVNSNSKRLVSTAGHCVHGGAGGAWHQNWVVAPYYGHGDRGTWSARNLVSFTGWTQNSNFDYDVGFVKVHDLNGQQIVNAVGGHGLQTGQSKSRFMTILGYPAEAPYPGTHQYYCQGTTSPSGNRISMPCPLTRGVSGGPWLYGYDNSSGLGYINGTSSTTNAGRTTLWSPYFSGDVWNLYNYADGL</sequence>
<dbReference type="Proteomes" id="UP000256661">
    <property type="component" value="Unassembled WGS sequence"/>
</dbReference>
<feature type="region of interest" description="Disordered" evidence="2">
    <location>
        <begin position="89"/>
        <end position="137"/>
    </location>
</feature>
<dbReference type="SUPFAM" id="SSF50494">
    <property type="entry name" value="Trypsin-like serine proteases"/>
    <property type="match status" value="1"/>
</dbReference>
<keyword evidence="1 3" id="KW-0732">Signal</keyword>
<dbReference type="PROSITE" id="PS51318">
    <property type="entry name" value="TAT"/>
    <property type="match status" value="1"/>
</dbReference>
<keyword evidence="5" id="KW-1185">Reference proteome</keyword>
<dbReference type="PANTHER" id="PTHR15462:SF19">
    <property type="entry name" value="PEPTIDASE S1 DOMAIN-CONTAINING PROTEIN"/>
    <property type="match status" value="1"/>
</dbReference>
<reference evidence="4 5" key="1">
    <citation type="submission" date="2018-08" db="EMBL/GenBank/DDBJ databases">
        <title>Sequencing the genomes of 1000 actinobacteria strains.</title>
        <authorList>
            <person name="Klenk H.-P."/>
        </authorList>
    </citation>
    <scope>NUCLEOTIDE SEQUENCE [LARGE SCALE GENOMIC DNA]</scope>
    <source>
        <strain evidence="4 5">DSM 43927</strain>
    </source>
</reference>
<dbReference type="AlphaFoldDB" id="A0A3D9SND8"/>
<accession>A0A3D9SND8</accession>
<gene>
    <name evidence="4" type="ORF">DFJ69_2911</name>
</gene>
<evidence type="ECO:0000313" key="5">
    <source>
        <dbReference type="Proteomes" id="UP000256661"/>
    </source>
</evidence>
<dbReference type="InterPro" id="IPR043504">
    <property type="entry name" value="Peptidase_S1_PA_chymotrypsin"/>
</dbReference>
<evidence type="ECO:0000313" key="4">
    <source>
        <dbReference type="EMBL" id="REE97439.1"/>
    </source>
</evidence>
<evidence type="ECO:0000256" key="2">
    <source>
        <dbReference type="SAM" id="MobiDB-lite"/>
    </source>
</evidence>
<dbReference type="EMBL" id="QTTT01000001">
    <property type="protein sequence ID" value="REE97439.1"/>
    <property type="molecule type" value="Genomic_DNA"/>
</dbReference>
<comment type="caution">
    <text evidence="4">The sequence shown here is derived from an EMBL/GenBank/DDBJ whole genome shotgun (WGS) entry which is preliminary data.</text>
</comment>
<feature type="chain" id="PRO_5017819970" evidence="3">
    <location>
        <begin position="36"/>
        <end position="350"/>
    </location>
</feature>
<evidence type="ECO:0000256" key="3">
    <source>
        <dbReference type="SAM" id="SignalP"/>
    </source>
</evidence>